<dbReference type="PANTHER" id="PTHR43537">
    <property type="entry name" value="TRANSCRIPTIONAL REGULATOR, GNTR FAMILY"/>
    <property type="match status" value="1"/>
</dbReference>
<accession>A0A7W9EDC6</accession>
<dbReference type="Gene3D" id="1.10.10.10">
    <property type="entry name" value="Winged helix-like DNA-binding domain superfamily/Winged helix DNA-binding domain"/>
    <property type="match status" value="1"/>
</dbReference>
<dbReference type="SUPFAM" id="SSF46785">
    <property type="entry name" value="Winged helix' DNA-binding domain"/>
    <property type="match status" value="1"/>
</dbReference>
<evidence type="ECO:0000256" key="1">
    <source>
        <dbReference type="ARBA" id="ARBA00023015"/>
    </source>
</evidence>
<dbReference type="AlphaFoldDB" id="A0A7W9EDC6"/>
<evidence type="ECO:0000259" key="5">
    <source>
        <dbReference type="SMART" id="SM00895"/>
    </source>
</evidence>
<dbReference type="GO" id="GO:0003677">
    <property type="term" value="F:DNA binding"/>
    <property type="evidence" value="ECO:0007669"/>
    <property type="project" value="UniProtKB-KW"/>
</dbReference>
<feature type="domain" description="GntR C-terminal" evidence="5">
    <location>
        <begin position="89"/>
        <end position="216"/>
    </location>
</feature>
<protein>
    <submittedName>
        <fullName evidence="6">DNA-binding GntR family transcriptional regulator</fullName>
    </submittedName>
</protein>
<evidence type="ECO:0000259" key="4">
    <source>
        <dbReference type="SMART" id="SM00345"/>
    </source>
</evidence>
<evidence type="ECO:0000313" key="6">
    <source>
        <dbReference type="EMBL" id="MBB5684799.1"/>
    </source>
</evidence>
<evidence type="ECO:0000313" key="7">
    <source>
        <dbReference type="Proteomes" id="UP000549617"/>
    </source>
</evidence>
<keyword evidence="7" id="KW-1185">Reference proteome</keyword>
<dbReference type="GO" id="GO:0003700">
    <property type="term" value="F:DNA-binding transcription factor activity"/>
    <property type="evidence" value="ECO:0007669"/>
    <property type="project" value="InterPro"/>
</dbReference>
<dbReference type="Proteomes" id="UP000549617">
    <property type="component" value="Unassembled WGS sequence"/>
</dbReference>
<dbReference type="Pfam" id="PF07729">
    <property type="entry name" value="FCD"/>
    <property type="match status" value="1"/>
</dbReference>
<keyword evidence="1" id="KW-0805">Transcription regulation</keyword>
<dbReference type="Gene3D" id="1.20.120.530">
    <property type="entry name" value="GntR ligand-binding domain-like"/>
    <property type="match status" value="1"/>
</dbReference>
<name>A0A7W9EDC6_9SPHN</name>
<keyword evidence="3" id="KW-0804">Transcription</keyword>
<dbReference type="RefSeq" id="WP_184015412.1">
    <property type="nucleotide sequence ID" value="NZ_JACIJC010000001.1"/>
</dbReference>
<dbReference type="InterPro" id="IPR011711">
    <property type="entry name" value="GntR_C"/>
</dbReference>
<sequence>MTDLPSPLLSIARGDTLTDQAEAALRHALLTGGFAPGQSITIRALSTMLGISVTPAKDALIRLITDRVMEWGPRRTALVPELTLTSIHEIYTIRLALESTAAVCAIPFFDENAIAELNSICEQLEKAHVRGDYKNVLKNNYDFHFAIYRRANLPILLSMIEGLWLRMGPSLNLLYQTFRKKDWARSGTGFHQEIIAAIRSGDEQGVRDHVVADLTNGRDRLEANMVREPAETVALLSA</sequence>
<dbReference type="PANTHER" id="PTHR43537:SF39">
    <property type="entry name" value="HTH-TYPE TRANSCRIPTIONAL REGULATOR MCBR"/>
    <property type="match status" value="1"/>
</dbReference>
<dbReference type="EMBL" id="JACIJC010000001">
    <property type="protein sequence ID" value="MBB5684799.1"/>
    <property type="molecule type" value="Genomic_DNA"/>
</dbReference>
<dbReference type="InterPro" id="IPR036390">
    <property type="entry name" value="WH_DNA-bd_sf"/>
</dbReference>
<dbReference type="InterPro" id="IPR000524">
    <property type="entry name" value="Tscrpt_reg_HTH_GntR"/>
</dbReference>
<dbReference type="InterPro" id="IPR036388">
    <property type="entry name" value="WH-like_DNA-bd_sf"/>
</dbReference>
<dbReference type="Pfam" id="PF00392">
    <property type="entry name" value="GntR"/>
    <property type="match status" value="1"/>
</dbReference>
<gene>
    <name evidence="6" type="ORF">FHS49_000790</name>
</gene>
<evidence type="ECO:0000256" key="2">
    <source>
        <dbReference type="ARBA" id="ARBA00023125"/>
    </source>
</evidence>
<dbReference type="SMART" id="SM00895">
    <property type="entry name" value="FCD"/>
    <property type="match status" value="1"/>
</dbReference>
<reference evidence="6 7" key="1">
    <citation type="submission" date="2020-08" db="EMBL/GenBank/DDBJ databases">
        <title>Genomic Encyclopedia of Type Strains, Phase IV (KMG-IV): sequencing the most valuable type-strain genomes for metagenomic binning, comparative biology and taxonomic classification.</title>
        <authorList>
            <person name="Goeker M."/>
        </authorList>
    </citation>
    <scope>NUCLEOTIDE SEQUENCE [LARGE SCALE GENOMIC DNA]</scope>
    <source>
        <strain evidence="6 7">DSM 25079</strain>
    </source>
</reference>
<dbReference type="SMART" id="SM00345">
    <property type="entry name" value="HTH_GNTR"/>
    <property type="match status" value="1"/>
</dbReference>
<keyword evidence="2 6" id="KW-0238">DNA-binding</keyword>
<organism evidence="6 7">
    <name type="scientific">Sphingobium boeckii</name>
    <dbReference type="NCBI Taxonomy" id="1082345"/>
    <lineage>
        <taxon>Bacteria</taxon>
        <taxon>Pseudomonadati</taxon>
        <taxon>Pseudomonadota</taxon>
        <taxon>Alphaproteobacteria</taxon>
        <taxon>Sphingomonadales</taxon>
        <taxon>Sphingomonadaceae</taxon>
        <taxon>Sphingobium</taxon>
    </lineage>
</organism>
<proteinExistence type="predicted"/>
<dbReference type="InterPro" id="IPR008920">
    <property type="entry name" value="TF_FadR/GntR_C"/>
</dbReference>
<dbReference type="SUPFAM" id="SSF48008">
    <property type="entry name" value="GntR ligand-binding domain-like"/>
    <property type="match status" value="1"/>
</dbReference>
<comment type="caution">
    <text evidence="6">The sequence shown here is derived from an EMBL/GenBank/DDBJ whole genome shotgun (WGS) entry which is preliminary data.</text>
</comment>
<feature type="domain" description="HTH gntR-type" evidence="4">
    <location>
        <begin position="21"/>
        <end position="79"/>
    </location>
</feature>
<evidence type="ECO:0000256" key="3">
    <source>
        <dbReference type="ARBA" id="ARBA00023163"/>
    </source>
</evidence>